<evidence type="ECO:0000313" key="2">
    <source>
        <dbReference type="Proteomes" id="UP000237271"/>
    </source>
</evidence>
<reference evidence="1 2" key="1">
    <citation type="journal article" date="2017" name="Genome Biol. Evol.">
        <title>Phytophthora megakarya and P. palmivora, closely related causal agents of cacao black pod rot, underwent increases in genome sizes and gene numbers by different mechanisms.</title>
        <authorList>
            <person name="Ali S.S."/>
            <person name="Shao J."/>
            <person name="Lary D.J."/>
            <person name="Kronmiller B."/>
            <person name="Shen D."/>
            <person name="Strem M.D."/>
            <person name="Amoako-Attah I."/>
            <person name="Akrofi A.Y."/>
            <person name="Begoude B.A."/>
            <person name="Ten Hoopen G.M."/>
            <person name="Coulibaly K."/>
            <person name="Kebe B.I."/>
            <person name="Melnick R.L."/>
            <person name="Guiltinan M.J."/>
            <person name="Tyler B.M."/>
            <person name="Meinhardt L.W."/>
            <person name="Bailey B.A."/>
        </authorList>
    </citation>
    <scope>NUCLEOTIDE SEQUENCE [LARGE SCALE GENOMIC DNA]</scope>
    <source>
        <strain evidence="2">sbr112.9</strain>
    </source>
</reference>
<sequence length="300" mass="33091">MASLALHPQLQTCYSYTYREITPEINDTVKFYSHSCHSDLTLTSEEFYPNVRSGTKVRVAHLQMHGLTLVSGKCDGLTPRIDTEHNITFVDDSVPGKFVILLNKSQTWQQMSFILGEGIGGFSVNVSGSSLVAVRGYSSTIRVALPSEDPAVKGVIEKLVLEANESFGELQTLDLSRNILTDTDAFAFADLVDDPVAVDFTGIMKIRVRFLLGNMCSFVSLVLLLAANSGHEWAHDAVNSVDIGLWYLTERHLESPDPLSDLNPQIQGIGVRYKLINAGAAVNNTDVISTQPFTLYSRFW</sequence>
<name>A0A2P4YEE4_9STRA</name>
<accession>A0A2P4YEE4</accession>
<dbReference type="OrthoDB" id="20872at2759"/>
<gene>
    <name evidence="1" type="ORF">PHPALM_6629</name>
</gene>
<comment type="caution">
    <text evidence="1">The sequence shown here is derived from an EMBL/GenBank/DDBJ whole genome shotgun (WGS) entry which is preliminary data.</text>
</comment>
<dbReference type="Proteomes" id="UP000237271">
    <property type="component" value="Unassembled WGS sequence"/>
</dbReference>
<protein>
    <submittedName>
        <fullName evidence="1">Endo-1,3(4)-beta-glucanase 1</fullName>
    </submittedName>
</protein>
<dbReference type="AlphaFoldDB" id="A0A2P4YEE4"/>
<organism evidence="1 2">
    <name type="scientific">Phytophthora palmivora</name>
    <dbReference type="NCBI Taxonomy" id="4796"/>
    <lineage>
        <taxon>Eukaryota</taxon>
        <taxon>Sar</taxon>
        <taxon>Stramenopiles</taxon>
        <taxon>Oomycota</taxon>
        <taxon>Peronosporomycetes</taxon>
        <taxon>Peronosporales</taxon>
        <taxon>Peronosporaceae</taxon>
        <taxon>Phytophthora</taxon>
    </lineage>
</organism>
<keyword evidence="2" id="KW-1185">Reference proteome</keyword>
<evidence type="ECO:0000313" key="1">
    <source>
        <dbReference type="EMBL" id="POM76166.1"/>
    </source>
</evidence>
<dbReference type="EMBL" id="NCKW01003519">
    <property type="protein sequence ID" value="POM76166.1"/>
    <property type="molecule type" value="Genomic_DNA"/>
</dbReference>
<dbReference type="Gene3D" id="2.70.98.30">
    <property type="entry name" value="Golgi alpha-mannosidase II, domain 4"/>
    <property type="match status" value="1"/>
</dbReference>
<proteinExistence type="predicted"/>